<reference evidence="2 3" key="1">
    <citation type="submission" date="2018-11" db="EMBL/GenBank/DDBJ databases">
        <authorList>
            <person name="Lopez-Roques C."/>
            <person name="Donnadieu C."/>
            <person name="Bouchez O."/>
            <person name="Klopp C."/>
            <person name="Cabau C."/>
            <person name="Zahm M."/>
        </authorList>
    </citation>
    <scope>NUCLEOTIDE SEQUENCE [LARGE SCALE GENOMIC DNA]</scope>
    <source>
        <strain evidence="2">RS831</strain>
        <tissue evidence="2">Whole body</tissue>
    </source>
</reference>
<dbReference type="EMBL" id="CM012440">
    <property type="protein sequence ID" value="RVE73868.1"/>
    <property type="molecule type" value="Genomic_DNA"/>
</dbReference>
<evidence type="ECO:0000256" key="1">
    <source>
        <dbReference type="SAM" id="MobiDB-lite"/>
    </source>
</evidence>
<name>A0A437DFU1_ORYJA</name>
<dbReference type="OrthoDB" id="410381at2759"/>
<proteinExistence type="predicted"/>
<evidence type="ECO:0008006" key="4">
    <source>
        <dbReference type="Google" id="ProtNLM"/>
    </source>
</evidence>
<evidence type="ECO:0000313" key="2">
    <source>
        <dbReference type="EMBL" id="RVE73868.1"/>
    </source>
</evidence>
<gene>
    <name evidence="2" type="ORF">OJAV_G00035550</name>
</gene>
<feature type="region of interest" description="Disordered" evidence="1">
    <location>
        <begin position="351"/>
        <end position="370"/>
    </location>
</feature>
<organism evidence="2 3">
    <name type="scientific">Oryzias javanicus</name>
    <name type="common">Javanese ricefish</name>
    <name type="synonym">Aplocheilus javanicus</name>
    <dbReference type="NCBI Taxonomy" id="123683"/>
    <lineage>
        <taxon>Eukaryota</taxon>
        <taxon>Metazoa</taxon>
        <taxon>Chordata</taxon>
        <taxon>Craniata</taxon>
        <taxon>Vertebrata</taxon>
        <taxon>Euteleostomi</taxon>
        <taxon>Actinopterygii</taxon>
        <taxon>Neopterygii</taxon>
        <taxon>Teleostei</taxon>
        <taxon>Neoteleostei</taxon>
        <taxon>Acanthomorphata</taxon>
        <taxon>Ovalentaria</taxon>
        <taxon>Atherinomorphae</taxon>
        <taxon>Beloniformes</taxon>
        <taxon>Adrianichthyidae</taxon>
        <taxon>Oryziinae</taxon>
        <taxon>Oryzias</taxon>
    </lineage>
</organism>
<evidence type="ECO:0000313" key="3">
    <source>
        <dbReference type="Proteomes" id="UP000283210"/>
    </source>
</evidence>
<dbReference type="AlphaFoldDB" id="A0A437DFU1"/>
<dbReference type="SUPFAM" id="SSF81631">
    <property type="entry name" value="PAP/OAS1 substrate-binding domain"/>
    <property type="match status" value="1"/>
</dbReference>
<reference evidence="2 3" key="2">
    <citation type="submission" date="2019-01" db="EMBL/GenBank/DDBJ databases">
        <title>A chromosome length genome reference of the Java medaka (oryzias javanicus).</title>
        <authorList>
            <person name="Herpin A."/>
            <person name="Takehana Y."/>
            <person name="Naruse K."/>
            <person name="Ansai S."/>
            <person name="Kawaguchi M."/>
        </authorList>
    </citation>
    <scope>NUCLEOTIDE SEQUENCE [LARGE SCALE GENOMIC DNA]</scope>
    <source>
        <strain evidence="2">RS831</strain>
        <tissue evidence="2">Whole body</tissue>
    </source>
</reference>
<accession>A0A437DFU1</accession>
<dbReference type="PANTHER" id="PTHR47027">
    <property type="entry name" value="REVERSE TRANSCRIPTASE DOMAIN-CONTAINING PROTEIN"/>
    <property type="match status" value="1"/>
</dbReference>
<keyword evidence="3" id="KW-1185">Reference proteome</keyword>
<dbReference type="Gene3D" id="1.10.1410.10">
    <property type="match status" value="1"/>
</dbReference>
<dbReference type="Proteomes" id="UP000283210">
    <property type="component" value="Chromosome 4"/>
</dbReference>
<protein>
    <recommendedName>
        <fullName evidence="4">Reverse transcriptase domain-containing protein</fullName>
    </recommendedName>
</protein>
<dbReference type="PANTHER" id="PTHR47027:SF20">
    <property type="entry name" value="REVERSE TRANSCRIPTASE-LIKE PROTEIN WITH RNA-DIRECTED DNA POLYMERASE DOMAIN"/>
    <property type="match status" value="1"/>
</dbReference>
<sequence>MVPNCFLAQTAWRPTHCERSPLHRERRQQRCLSHHQLLGSLVPLVLAFRYWARLCHIDCQAEGGIPSYCFALMVIFFLQQRKEPILPVYLGHWGKSTSAISIQLCNAAKLFGLEVSLKKTEVLHQLAPREVYQPPHVYIGETELKAVQQFTYLGCTITSDARIDKELDNRLAKANSAFGRLHSRMWNNKHLKRPTKISVYRAVVVTTLLYGSESWVTYQHHLRVLERFHQRCLRIILGIHWSDFVTNVEVLERADIQSIEAMLLKSQLRWAGHVHRMEDHRLPKITLYGELASAQRDRGAPKKRFKDSLKKSLGACNIDHRQWSTLAKDRDTWRQNIKDAVSFFEEKWRTSLKDKRQRRKAGRTTTPNPG</sequence>